<reference evidence="2 3" key="1">
    <citation type="submission" date="2016-03" db="EMBL/GenBank/DDBJ databases">
        <title>Choanephora cucurbitarum.</title>
        <authorList>
            <person name="Min B."/>
            <person name="Park H."/>
            <person name="Park J.-H."/>
            <person name="Shin H.-D."/>
            <person name="Choi I.-G."/>
        </authorList>
    </citation>
    <scope>NUCLEOTIDE SEQUENCE [LARGE SCALE GENOMIC DNA]</scope>
    <source>
        <strain evidence="2 3">KUS-F28377</strain>
    </source>
</reference>
<dbReference type="InParanoid" id="A0A1C7N6P3"/>
<evidence type="ECO:0000313" key="2">
    <source>
        <dbReference type="EMBL" id="OBZ82984.1"/>
    </source>
</evidence>
<evidence type="ECO:0000256" key="1">
    <source>
        <dbReference type="SAM" id="MobiDB-lite"/>
    </source>
</evidence>
<feature type="region of interest" description="Disordered" evidence="1">
    <location>
        <begin position="78"/>
        <end position="151"/>
    </location>
</feature>
<proteinExistence type="predicted"/>
<name>A0A1C7N6P3_9FUNG</name>
<sequence length="151" mass="17357">MTHQIGNLNTSFSSSYCQQPFNSMPRTSSKRRMDEDDNDTGYQQVITNKYSLEIVIYFCLQPSTSAFTTKRHFDLNTQFSPEEPKQEPLPAITYASPDYRPPPPTETPLWLQPMPSNANSPMTEDGYSEDDNVLLTPSLQKFQQQQDDKTY</sequence>
<feature type="compositionally biased region" description="Polar residues" evidence="1">
    <location>
        <begin position="1"/>
        <end position="27"/>
    </location>
</feature>
<dbReference type="Proteomes" id="UP000093000">
    <property type="component" value="Unassembled WGS sequence"/>
</dbReference>
<dbReference type="AlphaFoldDB" id="A0A1C7N6P3"/>
<dbReference type="OrthoDB" id="2363105at2759"/>
<comment type="caution">
    <text evidence="2">The sequence shown here is derived from an EMBL/GenBank/DDBJ whole genome shotgun (WGS) entry which is preliminary data.</text>
</comment>
<dbReference type="EMBL" id="LUGH01000745">
    <property type="protein sequence ID" value="OBZ82984.1"/>
    <property type="molecule type" value="Genomic_DNA"/>
</dbReference>
<feature type="compositionally biased region" description="Polar residues" evidence="1">
    <location>
        <begin position="135"/>
        <end position="145"/>
    </location>
</feature>
<feature type="region of interest" description="Disordered" evidence="1">
    <location>
        <begin position="1"/>
        <end position="39"/>
    </location>
</feature>
<protein>
    <submittedName>
        <fullName evidence="2">Uncharacterized protein</fullName>
    </submittedName>
</protein>
<keyword evidence="3" id="KW-1185">Reference proteome</keyword>
<gene>
    <name evidence="2" type="ORF">A0J61_08970</name>
</gene>
<organism evidence="2 3">
    <name type="scientific">Choanephora cucurbitarum</name>
    <dbReference type="NCBI Taxonomy" id="101091"/>
    <lineage>
        <taxon>Eukaryota</taxon>
        <taxon>Fungi</taxon>
        <taxon>Fungi incertae sedis</taxon>
        <taxon>Mucoromycota</taxon>
        <taxon>Mucoromycotina</taxon>
        <taxon>Mucoromycetes</taxon>
        <taxon>Mucorales</taxon>
        <taxon>Mucorineae</taxon>
        <taxon>Choanephoraceae</taxon>
        <taxon>Choanephoroideae</taxon>
        <taxon>Choanephora</taxon>
    </lineage>
</organism>
<evidence type="ECO:0000313" key="3">
    <source>
        <dbReference type="Proteomes" id="UP000093000"/>
    </source>
</evidence>
<feature type="non-terminal residue" evidence="2">
    <location>
        <position position="151"/>
    </location>
</feature>
<accession>A0A1C7N6P3</accession>